<accession>A0A1M6PEG9</accession>
<dbReference type="RefSeq" id="WP_327194734.1">
    <property type="nucleotide sequence ID" value="NZ_FRAP01000002.1"/>
</dbReference>
<keyword evidence="2" id="KW-1185">Reference proteome</keyword>
<reference evidence="1 2" key="1">
    <citation type="submission" date="2016-11" db="EMBL/GenBank/DDBJ databases">
        <authorList>
            <person name="Jaros S."/>
            <person name="Januszkiewicz K."/>
            <person name="Wedrychowicz H."/>
        </authorList>
    </citation>
    <scope>NUCLEOTIDE SEQUENCE [LARGE SCALE GENOMIC DNA]</scope>
    <source>
        <strain evidence="1 2">DSM 43832</strain>
    </source>
</reference>
<evidence type="ECO:0000313" key="1">
    <source>
        <dbReference type="EMBL" id="SHK06290.1"/>
    </source>
</evidence>
<sequence length="172" mass="18861">MNRLLRRLLGREPAPDGSIGALEPDEHVLAWAAIVGGGHLVTTSHGIWFPDPDEPRRVGWHLVSKATWQGGALVLVEAVEEDTLDGVVLLADRPPRRFGLGEPGKVPQVVHERVTGSIRSRHHRDLPGGGAWFVQRKVAGRGKYVLQVRPDPGTDRELVRRLAAEVGRQLPS</sequence>
<gene>
    <name evidence="1" type="ORF">SAMN05443637_102218</name>
</gene>
<proteinExistence type="predicted"/>
<dbReference type="EMBL" id="FRAP01000002">
    <property type="protein sequence ID" value="SHK06290.1"/>
    <property type="molecule type" value="Genomic_DNA"/>
</dbReference>
<dbReference type="Proteomes" id="UP000184363">
    <property type="component" value="Unassembled WGS sequence"/>
</dbReference>
<protein>
    <submittedName>
        <fullName evidence="1">Uncharacterized protein</fullName>
    </submittedName>
</protein>
<evidence type="ECO:0000313" key="2">
    <source>
        <dbReference type="Proteomes" id="UP000184363"/>
    </source>
</evidence>
<organism evidence="1 2">
    <name type="scientific">Pseudonocardia thermophila</name>
    <dbReference type="NCBI Taxonomy" id="1848"/>
    <lineage>
        <taxon>Bacteria</taxon>
        <taxon>Bacillati</taxon>
        <taxon>Actinomycetota</taxon>
        <taxon>Actinomycetes</taxon>
        <taxon>Pseudonocardiales</taxon>
        <taxon>Pseudonocardiaceae</taxon>
        <taxon>Pseudonocardia</taxon>
    </lineage>
</organism>
<dbReference type="STRING" id="1848.SAMN05443637_102218"/>
<dbReference type="AlphaFoldDB" id="A0A1M6PEG9"/>
<name>A0A1M6PEG9_PSETH</name>